<dbReference type="RefSeq" id="WP_090723428.1">
    <property type="nucleotide sequence ID" value="NZ_FOOU01000001.1"/>
</dbReference>
<keyword evidence="1" id="KW-0472">Membrane</keyword>
<sequence length="255" mass="28639">MPVVQFTCGFLSGLFFLAISFSLLSGGGGSFSGMVLQVLLAALGTGVGAFVAFRLQRSSAKQDVFRKEVIQGNRLLFALGYRVIELVNCKDASMIKDHRGYPNYVRYKPLVLVPLRSDFSDIVIPDRLIEGDPNTTINIQDIVACHHTCLALFEIHNKNHKKILQEMMSKLNVGVYGSASMKLVDVQLQKDSPKDYAELKDIADDLNRNLNNGISNSMKYFKKIRESLKYEYPEAKFVGFDFEALLNDKQLDLKE</sequence>
<protein>
    <submittedName>
        <fullName evidence="2">Uncharacterized protein</fullName>
    </submittedName>
</protein>
<gene>
    <name evidence="2" type="ORF">SAMN05216175_101291</name>
</gene>
<dbReference type="AlphaFoldDB" id="A0A1I2LWQ9"/>
<reference evidence="3" key="1">
    <citation type="submission" date="2016-10" db="EMBL/GenBank/DDBJ databases">
        <authorList>
            <person name="Varghese N."/>
            <person name="Submissions S."/>
        </authorList>
    </citation>
    <scope>NUCLEOTIDE SEQUENCE [LARGE SCALE GENOMIC DNA]</scope>
    <source>
        <strain evidence="3">CGMCC 1.10971</strain>
    </source>
</reference>
<evidence type="ECO:0000313" key="2">
    <source>
        <dbReference type="EMBL" id="SFF83633.1"/>
    </source>
</evidence>
<proteinExistence type="predicted"/>
<keyword evidence="1" id="KW-1133">Transmembrane helix</keyword>
<feature type="transmembrane region" description="Helical" evidence="1">
    <location>
        <begin position="35"/>
        <end position="53"/>
    </location>
</feature>
<dbReference type="EMBL" id="FOOU01000001">
    <property type="protein sequence ID" value="SFF83633.1"/>
    <property type="molecule type" value="Genomic_DNA"/>
</dbReference>
<keyword evidence="3" id="KW-1185">Reference proteome</keyword>
<accession>A0A1I2LWQ9</accession>
<evidence type="ECO:0000256" key="1">
    <source>
        <dbReference type="SAM" id="Phobius"/>
    </source>
</evidence>
<organism evidence="2 3">
    <name type="scientific">Neptunomonas qingdaonensis</name>
    <dbReference type="NCBI Taxonomy" id="1045558"/>
    <lineage>
        <taxon>Bacteria</taxon>
        <taxon>Pseudomonadati</taxon>
        <taxon>Pseudomonadota</taxon>
        <taxon>Gammaproteobacteria</taxon>
        <taxon>Oceanospirillales</taxon>
        <taxon>Oceanospirillaceae</taxon>
        <taxon>Neptunomonas</taxon>
    </lineage>
</organism>
<dbReference type="Proteomes" id="UP000198623">
    <property type="component" value="Unassembled WGS sequence"/>
</dbReference>
<name>A0A1I2LWQ9_9GAMM</name>
<evidence type="ECO:0000313" key="3">
    <source>
        <dbReference type="Proteomes" id="UP000198623"/>
    </source>
</evidence>
<keyword evidence="1" id="KW-0812">Transmembrane</keyword>
<dbReference type="STRING" id="1045558.SAMN05216175_101291"/>